<dbReference type="RefSeq" id="WP_273305261.1">
    <property type="nucleotide sequence ID" value="NZ_DYUD01000009.1"/>
</dbReference>
<sequence>MKKLFLLLLLLPLLAYGEQAHPWLHIYRNDVNFHSIKAAQIDSITHKLYEDESLDSMIVNGKENRLSVPLSNIERCAIGTNVPTVYITIPAYPDLTELYDKELYLDAMISIDGNGVVDDLEPTAVSIKGRGNSTWNYAKKPYRLKFDKKIAICGLAKAKSYALIANYIDCTLMRNAVALKMGQLLNMPFTNHCQPIRVYFNGIFKGAYFITEKIGITGASVDIDEESGILFEMDTNFDEAYKFTSMYYSLPMMVKDPDLSEIAELKGVTPESLLSTWGDDFTEFERKVYMGEDLSTSLDMESLVNYMLVYNVCGNREPAWPKSVYLYKASLDDVYHFGPIWDFDWGFTYNDGVENQVATLPLLETFQYEQFGGPFLKTICSRPEFRTLYQQKFDNFKQNLLPALLEYMDEYADEIEPSAIENGVVWAPEAGRTEGSFHFRENVEKLKQWIADRIEYISNHPNFGLYN</sequence>
<dbReference type="Pfam" id="PF08757">
    <property type="entry name" value="CotH"/>
    <property type="match status" value="1"/>
</dbReference>
<dbReference type="InterPro" id="IPR014867">
    <property type="entry name" value="Spore_coat_CotH_CotH2/3/7"/>
</dbReference>
<dbReference type="EMBL" id="DYUD01000009">
    <property type="protein sequence ID" value="HJG88183.1"/>
    <property type="molecule type" value="Genomic_DNA"/>
</dbReference>
<protein>
    <submittedName>
        <fullName evidence="2">CotH kinase family protein</fullName>
    </submittedName>
</protein>
<keyword evidence="2" id="KW-0808">Transferase</keyword>
<feature type="signal peptide" evidence="1">
    <location>
        <begin position="1"/>
        <end position="20"/>
    </location>
</feature>
<comment type="caution">
    <text evidence="2">The sequence shown here is derived from an EMBL/GenBank/DDBJ whole genome shotgun (WGS) entry which is preliminary data.</text>
</comment>
<dbReference type="Proteomes" id="UP000757103">
    <property type="component" value="Unassembled WGS sequence"/>
</dbReference>
<dbReference type="AlphaFoldDB" id="A0A921MPI9"/>
<feature type="chain" id="PRO_5037770932" evidence="1">
    <location>
        <begin position="21"/>
        <end position="467"/>
    </location>
</feature>
<reference evidence="2" key="2">
    <citation type="submission" date="2021-09" db="EMBL/GenBank/DDBJ databases">
        <authorList>
            <person name="Gilroy R."/>
        </authorList>
    </citation>
    <scope>NUCLEOTIDE SEQUENCE</scope>
    <source>
        <strain evidence="2">CHK121-7720</strain>
    </source>
</reference>
<evidence type="ECO:0000313" key="3">
    <source>
        <dbReference type="Proteomes" id="UP000757103"/>
    </source>
</evidence>
<gene>
    <name evidence="2" type="ORF">K8U91_01725</name>
</gene>
<keyword evidence="1" id="KW-0732">Signal</keyword>
<name>A0A921MPI9_9BACT</name>
<keyword evidence="2" id="KW-0418">Kinase</keyword>
<accession>A0A921MPI9</accession>
<organism evidence="2 3">
    <name type="scientific">Barnesiella viscericola</name>
    <dbReference type="NCBI Taxonomy" id="397865"/>
    <lineage>
        <taxon>Bacteria</taxon>
        <taxon>Pseudomonadati</taxon>
        <taxon>Bacteroidota</taxon>
        <taxon>Bacteroidia</taxon>
        <taxon>Bacteroidales</taxon>
        <taxon>Barnesiellaceae</taxon>
        <taxon>Barnesiella</taxon>
    </lineage>
</organism>
<evidence type="ECO:0000313" key="2">
    <source>
        <dbReference type="EMBL" id="HJG88183.1"/>
    </source>
</evidence>
<evidence type="ECO:0000256" key="1">
    <source>
        <dbReference type="SAM" id="SignalP"/>
    </source>
</evidence>
<proteinExistence type="predicted"/>
<reference evidence="2" key="1">
    <citation type="journal article" date="2021" name="PeerJ">
        <title>Extensive microbial diversity within the chicken gut microbiome revealed by metagenomics and culture.</title>
        <authorList>
            <person name="Gilroy R."/>
            <person name="Ravi A."/>
            <person name="Getino M."/>
            <person name="Pursley I."/>
            <person name="Horton D.L."/>
            <person name="Alikhan N.F."/>
            <person name="Baker D."/>
            <person name="Gharbi K."/>
            <person name="Hall N."/>
            <person name="Watson M."/>
            <person name="Adriaenssens E.M."/>
            <person name="Foster-Nyarko E."/>
            <person name="Jarju S."/>
            <person name="Secka A."/>
            <person name="Antonio M."/>
            <person name="Oren A."/>
            <person name="Chaudhuri R.R."/>
            <person name="La Ragione R."/>
            <person name="Hildebrand F."/>
            <person name="Pallen M.J."/>
        </authorList>
    </citation>
    <scope>NUCLEOTIDE SEQUENCE</scope>
    <source>
        <strain evidence="2">CHK121-7720</strain>
    </source>
</reference>
<dbReference type="GO" id="GO:0016301">
    <property type="term" value="F:kinase activity"/>
    <property type="evidence" value="ECO:0007669"/>
    <property type="project" value="UniProtKB-KW"/>
</dbReference>